<accession>A0A5N6EQB7</accession>
<name>A0A5N6EQB7_9EURO</name>
<feature type="chain" id="PRO_5025010194" evidence="2">
    <location>
        <begin position="18"/>
        <end position="70"/>
    </location>
</feature>
<feature type="region of interest" description="Disordered" evidence="1">
    <location>
        <begin position="35"/>
        <end position="70"/>
    </location>
</feature>
<reference evidence="3 4" key="1">
    <citation type="submission" date="2019-04" db="EMBL/GenBank/DDBJ databases">
        <title>Fungal friends and foes A comparative genomics study of 23 Aspergillus species from section Flavi.</title>
        <authorList>
            <consortium name="DOE Joint Genome Institute"/>
            <person name="Kjaerbolling I."/>
            <person name="Vesth T.C."/>
            <person name="Frisvad J.C."/>
            <person name="Nybo J.L."/>
            <person name="Theobald S."/>
            <person name="Kildgaard S."/>
            <person name="Petersen T.I."/>
            <person name="Kuo A."/>
            <person name="Sato A."/>
            <person name="Lyhne E.K."/>
            <person name="Kogle M.E."/>
            <person name="Wiebenga A."/>
            <person name="Kun R.S."/>
            <person name="Lubbers R.J."/>
            <person name="Makela M.R."/>
            <person name="Barry K."/>
            <person name="Chovatia M."/>
            <person name="Clum A."/>
            <person name="Daum C."/>
            <person name="Haridas S."/>
            <person name="He G."/>
            <person name="LaButti K."/>
            <person name="Lipzen A."/>
            <person name="Mondo S."/>
            <person name="Pangilinan J."/>
            <person name="Riley R."/>
            <person name="Salamov A."/>
            <person name="Simmons B.A."/>
            <person name="Magnuson J.K."/>
            <person name="Henrissat B."/>
            <person name="Mortensen U.H."/>
            <person name="Larsen T.O."/>
            <person name="De vries R.P."/>
            <person name="Grigoriev I.V."/>
            <person name="Machida M."/>
            <person name="Baker S.E."/>
            <person name="Andersen M.R."/>
        </authorList>
    </citation>
    <scope>NUCLEOTIDE SEQUENCE [LARGE SCALE GENOMIC DNA]</scope>
    <source>
        <strain evidence="3 4">CBS 126849</strain>
    </source>
</reference>
<organism evidence="3 4">
    <name type="scientific">Aspergillus novoparasiticus</name>
    <dbReference type="NCBI Taxonomy" id="986946"/>
    <lineage>
        <taxon>Eukaryota</taxon>
        <taxon>Fungi</taxon>
        <taxon>Dikarya</taxon>
        <taxon>Ascomycota</taxon>
        <taxon>Pezizomycotina</taxon>
        <taxon>Eurotiomycetes</taxon>
        <taxon>Eurotiomycetidae</taxon>
        <taxon>Eurotiales</taxon>
        <taxon>Aspergillaceae</taxon>
        <taxon>Aspergillus</taxon>
        <taxon>Aspergillus subgen. Circumdati</taxon>
    </lineage>
</organism>
<gene>
    <name evidence="3" type="ORF">BDV33DRAFT_204110</name>
</gene>
<proteinExistence type="predicted"/>
<keyword evidence="4" id="KW-1185">Reference proteome</keyword>
<dbReference type="Proteomes" id="UP000326799">
    <property type="component" value="Unassembled WGS sequence"/>
</dbReference>
<protein>
    <submittedName>
        <fullName evidence="3">Uncharacterized protein</fullName>
    </submittedName>
</protein>
<evidence type="ECO:0000256" key="1">
    <source>
        <dbReference type="SAM" id="MobiDB-lite"/>
    </source>
</evidence>
<keyword evidence="2" id="KW-0732">Signal</keyword>
<evidence type="ECO:0000313" key="3">
    <source>
        <dbReference type="EMBL" id="KAB8219802.1"/>
    </source>
</evidence>
<sequence>MKFSTLLLSAFATYVAANPIPSAEDIATVEARDPLGGYQNYDTYDKREEAEKRDPLGGYQNYDTYDKVKA</sequence>
<evidence type="ECO:0000256" key="2">
    <source>
        <dbReference type="SAM" id="SignalP"/>
    </source>
</evidence>
<evidence type="ECO:0000313" key="4">
    <source>
        <dbReference type="Proteomes" id="UP000326799"/>
    </source>
</evidence>
<feature type="compositionally biased region" description="Basic and acidic residues" evidence="1">
    <location>
        <begin position="43"/>
        <end position="55"/>
    </location>
</feature>
<dbReference type="EMBL" id="ML733435">
    <property type="protein sequence ID" value="KAB8219802.1"/>
    <property type="molecule type" value="Genomic_DNA"/>
</dbReference>
<dbReference type="AlphaFoldDB" id="A0A5N6EQB7"/>
<feature type="signal peptide" evidence="2">
    <location>
        <begin position="1"/>
        <end position="17"/>
    </location>
</feature>